<dbReference type="InterPro" id="IPR021323">
    <property type="entry name" value="DUF2927"/>
</dbReference>
<keyword evidence="1" id="KW-0732">Signal</keyword>
<evidence type="ECO:0000313" key="3">
    <source>
        <dbReference type="Proteomes" id="UP000324996"/>
    </source>
</evidence>
<organism evidence="2 3">
    <name type="scientific">Iodidimonas nitroreducens</name>
    <dbReference type="NCBI Taxonomy" id="1236968"/>
    <lineage>
        <taxon>Bacteria</taxon>
        <taxon>Pseudomonadati</taxon>
        <taxon>Pseudomonadota</taxon>
        <taxon>Alphaproteobacteria</taxon>
        <taxon>Iodidimonadales</taxon>
        <taxon>Iodidimonadaceae</taxon>
        <taxon>Iodidimonas</taxon>
    </lineage>
</organism>
<evidence type="ECO:0008006" key="4">
    <source>
        <dbReference type="Google" id="ProtNLM"/>
    </source>
</evidence>
<dbReference type="AlphaFoldDB" id="A0A5A7N9F2"/>
<evidence type="ECO:0000256" key="1">
    <source>
        <dbReference type="SAM" id="SignalP"/>
    </source>
</evidence>
<dbReference type="RefSeq" id="WP_042083950.1">
    <property type="nucleotide sequence ID" value="NZ_BKCN01000015.1"/>
</dbReference>
<accession>A0A5A7N9F2</accession>
<gene>
    <name evidence="2" type="ORF">JCM17846_26650</name>
</gene>
<dbReference type="Pfam" id="PF11150">
    <property type="entry name" value="DUF2927"/>
    <property type="match status" value="1"/>
</dbReference>
<protein>
    <recommendedName>
        <fullName evidence="4">DUF2927 domain-containing protein</fullName>
    </recommendedName>
</protein>
<keyword evidence="3" id="KW-1185">Reference proteome</keyword>
<sequence length="243" mass="26943">MPSRFFPLIILSLGLAFSALPAKAAMDGVSPSQLLRQFDDVVFGAENGYENPTVKRWGQSLDFAIFASDETDMIPPVDQIEQILGEISTITGVEIKRSPEPANANLRLGYFPRRDFAALPARDREDERYQNFINKSACLGVLQASEQKVEGGVIMIGTDISAPLQGHCLIEELVQMMGLPNDACNYQPSLFCEADHVSEMTDADKILLSLLYDARLQHGMSRHDAMPLVAHMINELMPFEDPQ</sequence>
<evidence type="ECO:0000313" key="2">
    <source>
        <dbReference type="EMBL" id="GER04983.1"/>
    </source>
</evidence>
<comment type="caution">
    <text evidence="2">The sequence shown here is derived from an EMBL/GenBank/DDBJ whole genome shotgun (WGS) entry which is preliminary data.</text>
</comment>
<feature type="chain" id="PRO_5023137738" description="DUF2927 domain-containing protein" evidence="1">
    <location>
        <begin position="25"/>
        <end position="243"/>
    </location>
</feature>
<feature type="signal peptide" evidence="1">
    <location>
        <begin position="1"/>
        <end position="24"/>
    </location>
</feature>
<proteinExistence type="predicted"/>
<name>A0A5A7N9F2_9PROT</name>
<dbReference type="EMBL" id="BKCN01000015">
    <property type="protein sequence ID" value="GER04983.1"/>
    <property type="molecule type" value="Genomic_DNA"/>
</dbReference>
<dbReference type="Proteomes" id="UP000324996">
    <property type="component" value="Unassembled WGS sequence"/>
</dbReference>
<reference evidence="2 3" key="1">
    <citation type="submission" date="2019-09" db="EMBL/GenBank/DDBJ databases">
        <title>NBRP : Genome information of microbial organism related human and environment.</title>
        <authorList>
            <person name="Hattori M."/>
            <person name="Oshima K."/>
            <person name="Inaba H."/>
            <person name="Suda W."/>
            <person name="Sakamoto M."/>
            <person name="Iino T."/>
            <person name="Kitahara M."/>
            <person name="Oshida Y."/>
            <person name="Iida T."/>
            <person name="Kudo T."/>
            <person name="Itoh T."/>
            <person name="Ohkuma M."/>
        </authorList>
    </citation>
    <scope>NUCLEOTIDE SEQUENCE [LARGE SCALE GENOMIC DNA]</scope>
    <source>
        <strain evidence="2 3">Q-1</strain>
    </source>
</reference>